<dbReference type="PRINTS" id="PR00778">
    <property type="entry name" value="HTHARSR"/>
</dbReference>
<dbReference type="SMART" id="SM00418">
    <property type="entry name" value="HTH_ARSR"/>
    <property type="match status" value="1"/>
</dbReference>
<keyword evidence="3" id="KW-0804">Transcription</keyword>
<evidence type="ECO:0000256" key="1">
    <source>
        <dbReference type="ARBA" id="ARBA00023015"/>
    </source>
</evidence>
<evidence type="ECO:0000259" key="4">
    <source>
        <dbReference type="PROSITE" id="PS50987"/>
    </source>
</evidence>
<dbReference type="Pfam" id="PF01022">
    <property type="entry name" value="HTH_5"/>
    <property type="match status" value="1"/>
</dbReference>
<dbReference type="OrthoDB" id="9794330at2"/>
<dbReference type="InterPro" id="IPR051011">
    <property type="entry name" value="Metal_resp_trans_reg"/>
</dbReference>
<feature type="domain" description="HTH arsR-type" evidence="4">
    <location>
        <begin position="30"/>
        <end position="125"/>
    </location>
</feature>
<organism evidence="5 6">
    <name type="scientific">Alteribacillus persepolensis</name>
    <dbReference type="NCBI Taxonomy" id="568899"/>
    <lineage>
        <taxon>Bacteria</taxon>
        <taxon>Bacillati</taxon>
        <taxon>Bacillota</taxon>
        <taxon>Bacilli</taxon>
        <taxon>Bacillales</taxon>
        <taxon>Bacillaceae</taxon>
        <taxon>Alteribacillus</taxon>
    </lineage>
</organism>
<keyword evidence="2" id="KW-0238">DNA-binding</keyword>
<dbReference type="EMBL" id="FNDK01000003">
    <property type="protein sequence ID" value="SDH26004.1"/>
    <property type="molecule type" value="Genomic_DNA"/>
</dbReference>
<dbReference type="PROSITE" id="PS50987">
    <property type="entry name" value="HTH_ARSR_2"/>
    <property type="match status" value="1"/>
</dbReference>
<accession>A0A1G8AYQ7</accession>
<dbReference type="AlphaFoldDB" id="A0A1G8AYQ7"/>
<dbReference type="STRING" id="568899.SAMN05192534_10371"/>
<keyword evidence="6" id="KW-1185">Reference proteome</keyword>
<protein>
    <submittedName>
        <fullName evidence="5">Cadmium-sensing regulator, CadC</fullName>
    </submittedName>
</protein>
<sequence length="131" mass="14802">MAQSKQSSADDVCEITCVDRTKVERVKAAMEDEAIEHMVSMFKGLADKNRMKIVQALAYEGELCVCDTAHIIEASIASTSHHLRTLRKLGLAKYRKEGKLVYYSLDDSHVEEMAKLATIHQKEMADRKTEQ</sequence>
<reference evidence="6" key="1">
    <citation type="submission" date="2016-10" db="EMBL/GenBank/DDBJ databases">
        <authorList>
            <person name="Varghese N."/>
            <person name="Submissions S."/>
        </authorList>
    </citation>
    <scope>NUCLEOTIDE SEQUENCE [LARGE SCALE GENOMIC DNA]</scope>
    <source>
        <strain evidence="6">DSM 21632</strain>
    </source>
</reference>
<proteinExistence type="predicted"/>
<dbReference type="InterPro" id="IPR011991">
    <property type="entry name" value="ArsR-like_HTH"/>
</dbReference>
<dbReference type="InterPro" id="IPR036390">
    <property type="entry name" value="WH_DNA-bd_sf"/>
</dbReference>
<dbReference type="NCBIfam" id="NF033788">
    <property type="entry name" value="HTH_metalloreg"/>
    <property type="match status" value="1"/>
</dbReference>
<dbReference type="GO" id="GO:0003700">
    <property type="term" value="F:DNA-binding transcription factor activity"/>
    <property type="evidence" value="ECO:0007669"/>
    <property type="project" value="InterPro"/>
</dbReference>
<dbReference type="Gene3D" id="1.10.10.10">
    <property type="entry name" value="Winged helix-like DNA-binding domain superfamily/Winged helix DNA-binding domain"/>
    <property type="match status" value="1"/>
</dbReference>
<keyword evidence="1" id="KW-0805">Transcription regulation</keyword>
<evidence type="ECO:0000313" key="5">
    <source>
        <dbReference type="EMBL" id="SDH26004.1"/>
    </source>
</evidence>
<dbReference type="InterPro" id="IPR036388">
    <property type="entry name" value="WH-like_DNA-bd_sf"/>
</dbReference>
<evidence type="ECO:0000256" key="3">
    <source>
        <dbReference type="ARBA" id="ARBA00023163"/>
    </source>
</evidence>
<dbReference type="CDD" id="cd00090">
    <property type="entry name" value="HTH_ARSR"/>
    <property type="match status" value="1"/>
</dbReference>
<dbReference type="InterPro" id="IPR001845">
    <property type="entry name" value="HTH_ArsR_DNA-bd_dom"/>
</dbReference>
<dbReference type="PANTHER" id="PTHR43132">
    <property type="entry name" value="ARSENICAL RESISTANCE OPERON REPRESSOR ARSR-RELATED"/>
    <property type="match status" value="1"/>
</dbReference>
<dbReference type="SUPFAM" id="SSF46785">
    <property type="entry name" value="Winged helix' DNA-binding domain"/>
    <property type="match status" value="1"/>
</dbReference>
<dbReference type="Proteomes" id="UP000199163">
    <property type="component" value="Unassembled WGS sequence"/>
</dbReference>
<evidence type="ECO:0000256" key="2">
    <source>
        <dbReference type="ARBA" id="ARBA00023125"/>
    </source>
</evidence>
<gene>
    <name evidence="5" type="ORF">SAMN05192534_10371</name>
</gene>
<dbReference type="GO" id="GO:0003677">
    <property type="term" value="F:DNA binding"/>
    <property type="evidence" value="ECO:0007669"/>
    <property type="project" value="UniProtKB-KW"/>
</dbReference>
<dbReference type="RefSeq" id="WP_091271657.1">
    <property type="nucleotide sequence ID" value="NZ_FNDK01000003.1"/>
</dbReference>
<evidence type="ECO:0000313" key="6">
    <source>
        <dbReference type="Proteomes" id="UP000199163"/>
    </source>
</evidence>
<name>A0A1G8AYQ7_9BACI</name>
<dbReference type="PANTHER" id="PTHR43132:SF6">
    <property type="entry name" value="HTH-TYPE TRANSCRIPTIONAL REPRESSOR CZRA"/>
    <property type="match status" value="1"/>
</dbReference>